<gene>
    <name evidence="1" type="ORF">HU668_19650</name>
</gene>
<name>A0A7Y6TTW2_9GAMM</name>
<comment type="caution">
    <text evidence="1">The sequence shown here is derived from an EMBL/GenBank/DDBJ whole genome shotgun (WGS) entry which is preliminary data.</text>
</comment>
<evidence type="ECO:0000313" key="1">
    <source>
        <dbReference type="EMBL" id="NUY98669.1"/>
    </source>
</evidence>
<dbReference type="EMBL" id="JABWPM010000030">
    <property type="protein sequence ID" value="NUY98669.1"/>
    <property type="molecule type" value="Genomic_DNA"/>
</dbReference>
<organism evidence="1 2">
    <name type="scientific">Pantoea brenneri</name>
    <dbReference type="NCBI Taxonomy" id="472694"/>
    <lineage>
        <taxon>Bacteria</taxon>
        <taxon>Pseudomonadati</taxon>
        <taxon>Pseudomonadota</taxon>
        <taxon>Gammaproteobacteria</taxon>
        <taxon>Enterobacterales</taxon>
        <taxon>Erwiniaceae</taxon>
        <taxon>Pantoea</taxon>
    </lineage>
</organism>
<protein>
    <submittedName>
        <fullName evidence="1">Uncharacterized protein</fullName>
    </submittedName>
</protein>
<dbReference type="Proteomes" id="UP000566985">
    <property type="component" value="Unassembled WGS sequence"/>
</dbReference>
<accession>A0A7Y6TTW2</accession>
<proteinExistence type="predicted"/>
<dbReference type="RefSeq" id="WP_069729679.1">
    <property type="nucleotide sequence ID" value="NZ_JABWPE010000030.1"/>
</dbReference>
<dbReference type="AlphaFoldDB" id="A0A7Y6TTW2"/>
<sequence>MKIDYITNGVRSILTIKSFILCLSEHIRVVEAALEAAPEADVTTTGIIILRTLISGDPVSIFAALNAARQEEEY</sequence>
<reference evidence="1 2" key="1">
    <citation type="submission" date="2020-05" db="EMBL/GenBank/DDBJ databases">
        <title>Whole Genome Sequences of Enterobacteriales Associated with the International Space Station.</title>
        <authorList>
            <person name="Bharadwaj A."/>
            <person name="Daudu R."/>
            <person name="Singh N."/>
            <person name="Wood J."/>
            <person name="Debieu M."/>
            <person name="Mason C."/>
            <person name="Wang C."/>
            <person name="Venkateswaran K."/>
        </authorList>
    </citation>
    <scope>NUCLEOTIDE SEQUENCE [LARGE SCALE GENOMIC DNA]</scope>
    <source>
        <strain evidence="1 2">IF5SW-B1</strain>
    </source>
</reference>
<evidence type="ECO:0000313" key="2">
    <source>
        <dbReference type="Proteomes" id="UP000566985"/>
    </source>
</evidence>
<dbReference type="GeneID" id="57347423"/>